<sequence length="87" mass="9706">MGVGRSGTELGITYKSLCADHYRVWMGEGDQEQSWTPYTNHCVPTITGCGWWREIRNRAESHIQIIVCRPLQDVGGGGRLGTELDPT</sequence>
<dbReference type="AlphaFoldDB" id="A0AAV3YDX1"/>
<name>A0AAV3YDX1_9GAST</name>
<keyword evidence="2" id="KW-1185">Reference proteome</keyword>
<evidence type="ECO:0008006" key="3">
    <source>
        <dbReference type="Google" id="ProtNLM"/>
    </source>
</evidence>
<evidence type="ECO:0000313" key="2">
    <source>
        <dbReference type="Proteomes" id="UP000735302"/>
    </source>
</evidence>
<dbReference type="EMBL" id="BLXT01000816">
    <property type="protein sequence ID" value="GFN80288.1"/>
    <property type="molecule type" value="Genomic_DNA"/>
</dbReference>
<dbReference type="Proteomes" id="UP000735302">
    <property type="component" value="Unassembled WGS sequence"/>
</dbReference>
<accession>A0AAV3YDX1</accession>
<comment type="caution">
    <text evidence="1">The sequence shown here is derived from an EMBL/GenBank/DDBJ whole genome shotgun (WGS) entry which is preliminary data.</text>
</comment>
<protein>
    <recommendedName>
        <fullName evidence="3">F5/8 type C domain-containing protein</fullName>
    </recommendedName>
</protein>
<organism evidence="1 2">
    <name type="scientific">Plakobranchus ocellatus</name>
    <dbReference type="NCBI Taxonomy" id="259542"/>
    <lineage>
        <taxon>Eukaryota</taxon>
        <taxon>Metazoa</taxon>
        <taxon>Spiralia</taxon>
        <taxon>Lophotrochozoa</taxon>
        <taxon>Mollusca</taxon>
        <taxon>Gastropoda</taxon>
        <taxon>Heterobranchia</taxon>
        <taxon>Euthyneura</taxon>
        <taxon>Panpulmonata</taxon>
        <taxon>Sacoglossa</taxon>
        <taxon>Placobranchoidea</taxon>
        <taxon>Plakobranchidae</taxon>
        <taxon>Plakobranchus</taxon>
    </lineage>
</organism>
<evidence type="ECO:0000313" key="1">
    <source>
        <dbReference type="EMBL" id="GFN80288.1"/>
    </source>
</evidence>
<gene>
    <name evidence="1" type="ORF">PoB_000679400</name>
</gene>
<proteinExistence type="predicted"/>
<reference evidence="1 2" key="1">
    <citation type="journal article" date="2021" name="Elife">
        <title>Chloroplast acquisition without the gene transfer in kleptoplastic sea slugs, Plakobranchus ocellatus.</title>
        <authorList>
            <person name="Maeda T."/>
            <person name="Takahashi S."/>
            <person name="Yoshida T."/>
            <person name="Shimamura S."/>
            <person name="Takaki Y."/>
            <person name="Nagai Y."/>
            <person name="Toyoda A."/>
            <person name="Suzuki Y."/>
            <person name="Arimoto A."/>
            <person name="Ishii H."/>
            <person name="Satoh N."/>
            <person name="Nishiyama T."/>
            <person name="Hasebe M."/>
            <person name="Maruyama T."/>
            <person name="Minagawa J."/>
            <person name="Obokata J."/>
            <person name="Shigenobu S."/>
        </authorList>
    </citation>
    <scope>NUCLEOTIDE SEQUENCE [LARGE SCALE GENOMIC DNA]</scope>
</reference>